<accession>A0A9X2NWB2</accession>
<name>A0A9X2NWB2_9BACE</name>
<dbReference type="Proteomes" id="UP001143810">
    <property type="component" value="Unassembled WGS sequence"/>
</dbReference>
<dbReference type="InterPro" id="IPR027417">
    <property type="entry name" value="P-loop_NTPase"/>
</dbReference>
<proteinExistence type="predicted"/>
<sequence length="375" mass="42622">MKNIIEFGEGITYLNEVTEYKLNGILIKDKFSLPNGIFNKVLTGCGGTTIALEDNRKTIICSPRITLLKNKHGQYPNTMLVIGGINKSEIVNYINNIDIPKILVTYDSLYKVLDIITDIDNWHIVVDEFQCVLTDSSLKSVTEMNFLHGLTGIKNITFMSATPLLNKYISQMDILKDMPYYECKFTDTYKVNVFRRKVNKPINKGIEIIEMYQKGNFPALETGETSREAVIYLNSVNNIISLVKTTKLQSNDVNIICAENEDNRTKIKKSLGNGFDIGRIPLKDEKPKLITLCTSTAYFGVDMYSGNALTFVISDCNKINTTVDISTELVQIAGRLRNADNPFRYYIYFIYNTNREELDDIEFNNMIDTKTTVTL</sequence>
<dbReference type="RefSeq" id="WP_257940046.1">
    <property type="nucleotide sequence ID" value="NZ_JAMZEE010000008.1"/>
</dbReference>
<reference evidence="1" key="1">
    <citation type="journal article" date="2022" name="Arch. Microbiol.">
        <title>Bacteroides muris sp. nov. isolated from the cecum of wild-derived house mice.</title>
        <authorList>
            <person name="Fokt H."/>
            <person name="Unni R."/>
            <person name="Repnik U."/>
            <person name="Schmitz R.A."/>
            <person name="Bramkamp M."/>
            <person name="Baines J.F."/>
            <person name="Unterweger D."/>
        </authorList>
    </citation>
    <scope>NUCLEOTIDE SEQUENCE</scope>
    <source>
        <strain evidence="1">KH569_7</strain>
    </source>
</reference>
<evidence type="ECO:0008006" key="3">
    <source>
        <dbReference type="Google" id="ProtNLM"/>
    </source>
</evidence>
<evidence type="ECO:0000313" key="2">
    <source>
        <dbReference type="Proteomes" id="UP001143810"/>
    </source>
</evidence>
<protein>
    <recommendedName>
        <fullName evidence="3">Helicase ATP-binding domain-containing protein</fullName>
    </recommendedName>
</protein>
<gene>
    <name evidence="1" type="ORF">M1B78_04820</name>
</gene>
<dbReference type="AlphaFoldDB" id="A0A9X2NWB2"/>
<evidence type="ECO:0000313" key="1">
    <source>
        <dbReference type="EMBL" id="MCR6507516.1"/>
    </source>
</evidence>
<dbReference type="EMBL" id="JAMZEE010000008">
    <property type="protein sequence ID" value="MCR6507516.1"/>
    <property type="molecule type" value="Genomic_DNA"/>
</dbReference>
<comment type="caution">
    <text evidence="1">The sequence shown here is derived from an EMBL/GenBank/DDBJ whole genome shotgun (WGS) entry which is preliminary data.</text>
</comment>
<dbReference type="SUPFAM" id="SSF52540">
    <property type="entry name" value="P-loop containing nucleoside triphosphate hydrolases"/>
    <property type="match status" value="1"/>
</dbReference>
<organism evidence="1 2">
    <name type="scientific">Bacteroides muris</name>
    <name type="common">ex Fokt et al. 2023</name>
    <dbReference type="NCBI Taxonomy" id="2937417"/>
    <lineage>
        <taxon>Bacteria</taxon>
        <taxon>Pseudomonadati</taxon>
        <taxon>Bacteroidota</taxon>
        <taxon>Bacteroidia</taxon>
        <taxon>Bacteroidales</taxon>
        <taxon>Bacteroidaceae</taxon>
        <taxon>Bacteroides</taxon>
    </lineage>
</organism>
<reference evidence="1" key="2">
    <citation type="submission" date="2022-04" db="EMBL/GenBank/DDBJ databases">
        <authorList>
            <person name="Fokt H."/>
            <person name="Baines J."/>
        </authorList>
    </citation>
    <scope>NUCLEOTIDE SEQUENCE</scope>
    <source>
        <strain evidence="1">KH569_7</strain>
    </source>
</reference>